<dbReference type="SUPFAM" id="SSF53092">
    <property type="entry name" value="Creatinase/prolidase N-terminal domain"/>
    <property type="match status" value="1"/>
</dbReference>
<dbReference type="GO" id="GO:0006508">
    <property type="term" value="P:proteolysis"/>
    <property type="evidence" value="ECO:0007669"/>
    <property type="project" value="UniProtKB-KW"/>
</dbReference>
<comment type="similarity">
    <text evidence="5">Belongs to the peptidase M24B family.</text>
</comment>
<sequence>MARGPGSGLGRRGFLSACAGAGALGVAAATGCARSRCEAVEVPELERVEGPKTDASTPAPEVAPYAELEGFCEGLEPVTVAEYEGRIEALRRRMRAAGLAGVVLESGADMRYLGGPRWRRSERPLLLAVGLEGPPALIGSAFERHTYAGHPSPLALELRTWEENEDPYARALDALVALGAGRGSAQVAVTPDTRGFVIAGLQAAGKGKVEVQLDSAVVEAGRRVKSPTELALLRRANEATKAAIAAAAQTLHVGVTEAEFAAQIRAAQRAAGLSTPWVLALFGPNAAYPHGNPHGEGERGARPLAEGELVLVDTGGFLHGYASDISRTFAFPEPSVIDADRRRAWDTVRAAQQAAFEAIRPGVTCGQVDAAARAVIAKAGYAEGYGDFTHRLGHGIGLEVHEPPYLVDGASRGPGRAGPERVLEAGNTMSNEPGIYRVGAFGVRIEDIVAVTETGAEVFGPWSASLDEPF</sequence>
<keyword evidence="2 5" id="KW-0479">Metal-binding</keyword>
<dbReference type="InterPro" id="IPR001131">
    <property type="entry name" value="Peptidase_M24B_aminopep-P_CS"/>
</dbReference>
<keyword evidence="3" id="KW-0378">Hydrolase</keyword>
<dbReference type="Gene3D" id="3.40.350.10">
    <property type="entry name" value="Creatinase/prolidase N-terminal domain"/>
    <property type="match status" value="1"/>
</dbReference>
<comment type="caution">
    <text evidence="8">The sequence shown here is derived from an EMBL/GenBank/DDBJ whole genome shotgun (WGS) entry which is preliminary data.</text>
</comment>
<evidence type="ECO:0000256" key="5">
    <source>
        <dbReference type="RuleBase" id="RU000590"/>
    </source>
</evidence>
<organism evidence="8 9">
    <name type="scientific">Plesiocystis pacifica SIR-1</name>
    <dbReference type="NCBI Taxonomy" id="391625"/>
    <lineage>
        <taxon>Bacteria</taxon>
        <taxon>Pseudomonadati</taxon>
        <taxon>Myxococcota</taxon>
        <taxon>Polyangia</taxon>
        <taxon>Nannocystales</taxon>
        <taxon>Nannocystaceae</taxon>
        <taxon>Plesiocystis</taxon>
    </lineage>
</organism>
<dbReference type="OrthoDB" id="9806388at2"/>
<accession>A6G078</accession>
<dbReference type="PROSITE" id="PS51257">
    <property type="entry name" value="PROKAR_LIPOPROTEIN"/>
    <property type="match status" value="1"/>
</dbReference>
<dbReference type="InterPro" id="IPR036005">
    <property type="entry name" value="Creatinase/aminopeptidase-like"/>
</dbReference>
<dbReference type="AlphaFoldDB" id="A6G078"/>
<evidence type="ECO:0000256" key="1">
    <source>
        <dbReference type="ARBA" id="ARBA00022670"/>
    </source>
</evidence>
<evidence type="ECO:0000256" key="3">
    <source>
        <dbReference type="ARBA" id="ARBA00022801"/>
    </source>
</evidence>
<gene>
    <name evidence="8" type="ORF">PPSIR1_12868</name>
</gene>
<dbReference type="InterPro" id="IPR000587">
    <property type="entry name" value="Creatinase_N"/>
</dbReference>
<dbReference type="RefSeq" id="WP_006970127.1">
    <property type="nucleotide sequence ID" value="NZ_ABCS01000008.1"/>
</dbReference>
<protein>
    <submittedName>
        <fullName evidence="8">Probable metallopeptidase</fullName>
    </submittedName>
</protein>
<dbReference type="Proteomes" id="UP000005801">
    <property type="component" value="Unassembled WGS sequence"/>
</dbReference>
<name>A6G078_9BACT</name>
<evidence type="ECO:0000259" key="7">
    <source>
        <dbReference type="Pfam" id="PF01321"/>
    </source>
</evidence>
<dbReference type="EMBL" id="ABCS01000008">
    <property type="protein sequence ID" value="EDM80775.1"/>
    <property type="molecule type" value="Genomic_DNA"/>
</dbReference>
<feature type="domain" description="Peptidase M24" evidence="6">
    <location>
        <begin position="232"/>
        <end position="453"/>
    </location>
</feature>
<feature type="domain" description="Creatinase N-terminal" evidence="7">
    <location>
        <begin position="86"/>
        <end position="205"/>
    </location>
</feature>
<dbReference type="Pfam" id="PF00557">
    <property type="entry name" value="Peptidase_M24"/>
    <property type="match status" value="1"/>
</dbReference>
<dbReference type="InterPro" id="IPR029149">
    <property type="entry name" value="Creatin/AminoP/Spt16_N"/>
</dbReference>
<dbReference type="PROSITE" id="PS51318">
    <property type="entry name" value="TAT"/>
    <property type="match status" value="1"/>
</dbReference>
<dbReference type="InterPro" id="IPR006311">
    <property type="entry name" value="TAT_signal"/>
</dbReference>
<dbReference type="eggNOG" id="COG0006">
    <property type="taxonomic scope" value="Bacteria"/>
</dbReference>
<evidence type="ECO:0000256" key="2">
    <source>
        <dbReference type="ARBA" id="ARBA00022723"/>
    </source>
</evidence>
<dbReference type="InterPro" id="IPR050659">
    <property type="entry name" value="Peptidase_M24B"/>
</dbReference>
<dbReference type="PANTHER" id="PTHR46112">
    <property type="entry name" value="AMINOPEPTIDASE"/>
    <property type="match status" value="1"/>
</dbReference>
<evidence type="ECO:0000313" key="9">
    <source>
        <dbReference type="Proteomes" id="UP000005801"/>
    </source>
</evidence>
<dbReference type="PROSITE" id="PS00491">
    <property type="entry name" value="PROLINE_PEPTIDASE"/>
    <property type="match status" value="1"/>
</dbReference>
<dbReference type="PANTHER" id="PTHR46112:SF3">
    <property type="entry name" value="AMINOPEPTIDASE YPDF"/>
    <property type="match status" value="1"/>
</dbReference>
<reference evidence="8 9" key="1">
    <citation type="submission" date="2007-06" db="EMBL/GenBank/DDBJ databases">
        <authorList>
            <person name="Shimkets L."/>
            <person name="Ferriera S."/>
            <person name="Johnson J."/>
            <person name="Kravitz S."/>
            <person name="Beeson K."/>
            <person name="Sutton G."/>
            <person name="Rogers Y.-H."/>
            <person name="Friedman R."/>
            <person name="Frazier M."/>
            <person name="Venter J.C."/>
        </authorList>
    </citation>
    <scope>NUCLEOTIDE SEQUENCE [LARGE SCALE GENOMIC DNA]</scope>
    <source>
        <strain evidence="8 9">SIR-1</strain>
    </source>
</reference>
<dbReference type="Pfam" id="PF01321">
    <property type="entry name" value="Creatinase_N"/>
    <property type="match status" value="1"/>
</dbReference>
<dbReference type="Gene3D" id="3.90.230.10">
    <property type="entry name" value="Creatinase/methionine aminopeptidase superfamily"/>
    <property type="match status" value="1"/>
</dbReference>
<keyword evidence="4" id="KW-0482">Metalloprotease</keyword>
<evidence type="ECO:0000256" key="4">
    <source>
        <dbReference type="ARBA" id="ARBA00023049"/>
    </source>
</evidence>
<dbReference type="SUPFAM" id="SSF55920">
    <property type="entry name" value="Creatinase/aminopeptidase"/>
    <property type="match status" value="1"/>
</dbReference>
<evidence type="ECO:0000259" key="6">
    <source>
        <dbReference type="Pfam" id="PF00557"/>
    </source>
</evidence>
<dbReference type="STRING" id="391625.PPSIR1_12868"/>
<dbReference type="GO" id="GO:0046872">
    <property type="term" value="F:metal ion binding"/>
    <property type="evidence" value="ECO:0007669"/>
    <property type="project" value="UniProtKB-KW"/>
</dbReference>
<proteinExistence type="inferred from homology"/>
<dbReference type="InterPro" id="IPR000994">
    <property type="entry name" value="Pept_M24"/>
</dbReference>
<keyword evidence="1" id="KW-0645">Protease</keyword>
<evidence type="ECO:0000313" key="8">
    <source>
        <dbReference type="EMBL" id="EDM80775.1"/>
    </source>
</evidence>
<dbReference type="GO" id="GO:0008237">
    <property type="term" value="F:metallopeptidase activity"/>
    <property type="evidence" value="ECO:0007669"/>
    <property type="project" value="UniProtKB-KW"/>
</dbReference>
<keyword evidence="9" id="KW-1185">Reference proteome</keyword>